<protein>
    <submittedName>
        <fullName evidence="1">Uncharacterized protein</fullName>
    </submittedName>
</protein>
<evidence type="ECO:0000313" key="2">
    <source>
        <dbReference type="Proteomes" id="UP000007148"/>
    </source>
</evidence>
<proteinExistence type="predicted"/>
<dbReference type="Proteomes" id="UP000007148">
    <property type="component" value="Unassembled WGS sequence"/>
</dbReference>
<reference evidence="1 2" key="1">
    <citation type="journal article" date="2011" name="PLoS Pathog.">
        <title>Endophytic Life Strategies Decoded by Genome and Transcriptome Analyses of the Mutualistic Root Symbiont Piriformospora indica.</title>
        <authorList>
            <person name="Zuccaro A."/>
            <person name="Lahrmann U."/>
            <person name="Guldener U."/>
            <person name="Langen G."/>
            <person name="Pfiffi S."/>
            <person name="Biedenkopf D."/>
            <person name="Wong P."/>
            <person name="Samans B."/>
            <person name="Grimm C."/>
            <person name="Basiewicz M."/>
            <person name="Murat C."/>
            <person name="Martin F."/>
            <person name="Kogel K.H."/>
        </authorList>
    </citation>
    <scope>NUCLEOTIDE SEQUENCE [LARGE SCALE GENOMIC DNA]</scope>
    <source>
        <strain evidence="1 2">DSM 11827</strain>
    </source>
</reference>
<gene>
    <name evidence="1" type="ORF">PIIN_10283</name>
</gene>
<organism evidence="1 2">
    <name type="scientific">Serendipita indica (strain DSM 11827)</name>
    <name type="common">Root endophyte fungus</name>
    <name type="synonym">Piriformospora indica</name>
    <dbReference type="NCBI Taxonomy" id="1109443"/>
    <lineage>
        <taxon>Eukaryota</taxon>
        <taxon>Fungi</taxon>
        <taxon>Dikarya</taxon>
        <taxon>Basidiomycota</taxon>
        <taxon>Agaricomycotina</taxon>
        <taxon>Agaricomycetes</taxon>
        <taxon>Sebacinales</taxon>
        <taxon>Serendipitaceae</taxon>
        <taxon>Serendipita</taxon>
    </lineage>
</organism>
<dbReference type="AlphaFoldDB" id="G4TY95"/>
<dbReference type="InParanoid" id="G4TY95"/>
<dbReference type="HOGENOM" id="CLU_1116120_0_0_1"/>
<keyword evidence="2" id="KW-1185">Reference proteome</keyword>
<sequence>MFQIDVSQKYTGERLPYTASLTSLFTEEGCKSRTFPDYRLLPGMAARNCQVIWSFPSRDLQHGLSFVDIHRPDTHAADPGLIDMQMTSFDIVHEGQIVFNWSHAYILHITSTSRPSTSTLRRIGYATRTPGQPSHTTSFNKWINRPSSLKLTDACGRLRSASTRPHNPMVLIDQRNLFHGGLYRTTIALLARTRFNELLASCYPSFKPIMRSNTRVTWESGGRLVTDSNSETGPRAALLNEHNLLNDSL</sequence>
<name>G4TY95_SERID</name>
<comment type="caution">
    <text evidence="1">The sequence shown here is derived from an EMBL/GenBank/DDBJ whole genome shotgun (WGS) entry which is preliminary data.</text>
</comment>
<evidence type="ECO:0000313" key="1">
    <source>
        <dbReference type="EMBL" id="CCA76288.1"/>
    </source>
</evidence>
<dbReference type="EMBL" id="CAFZ01000683">
    <property type="protein sequence ID" value="CCA76288.1"/>
    <property type="molecule type" value="Genomic_DNA"/>
</dbReference>
<accession>G4TY95</accession>